<name>A0A438D9X4_VITVI</name>
<sequence>MLTRSKAGIFKKKAFLTTSPTIPQTFKQALVDQNWRATMDVEYQALLRNNIWTLVPPPSYSNIIRCKWIFKLKHNSDDSIEHYKACLVAKVASQWPIRQLDVQNALLNRELQEQVLMTQPPGALGKQLSTADGEFLSDASLYKSTVGALSYWKGILQHLKGASSHGLLFQASPSLTLQGYINADWASYPDDCRSTGGYCLFLGPNLISWSCTKQKVVSRSSVELEYRVLASLTAEIVWVQAILKVLCISQTTPLLVWCDNKSTTALAANFVFHACSKHIKLDLHFIHDKVFQNDLHIQYTASTDQVADIFTKNIPSSKFSTFCTQLSIVPRPVRTPAYTTQEQYQTCN</sequence>
<accession>A0A438D9X4</accession>
<protein>
    <submittedName>
        <fullName evidence="1">Retrovirus-related Pol polyprotein from transposon RE1</fullName>
    </submittedName>
</protein>
<dbReference type="PANTHER" id="PTHR11439">
    <property type="entry name" value="GAG-POL-RELATED RETROTRANSPOSON"/>
    <property type="match status" value="1"/>
</dbReference>
<evidence type="ECO:0000313" key="1">
    <source>
        <dbReference type="EMBL" id="RVW32263.1"/>
    </source>
</evidence>
<dbReference type="InterPro" id="IPR043502">
    <property type="entry name" value="DNA/RNA_pol_sf"/>
</dbReference>
<dbReference type="SUPFAM" id="SSF56672">
    <property type="entry name" value="DNA/RNA polymerases"/>
    <property type="match status" value="1"/>
</dbReference>
<comment type="caution">
    <text evidence="1">The sequence shown here is derived from an EMBL/GenBank/DDBJ whole genome shotgun (WGS) entry which is preliminary data.</text>
</comment>
<dbReference type="EMBL" id="QGNW01001722">
    <property type="protein sequence ID" value="RVW32263.1"/>
    <property type="molecule type" value="Genomic_DNA"/>
</dbReference>
<evidence type="ECO:0000313" key="2">
    <source>
        <dbReference type="Proteomes" id="UP000288805"/>
    </source>
</evidence>
<proteinExistence type="predicted"/>
<gene>
    <name evidence="1" type="primary">RE1_2399</name>
    <name evidence="1" type="ORF">CK203_079007</name>
</gene>
<organism evidence="1 2">
    <name type="scientific">Vitis vinifera</name>
    <name type="common">Grape</name>
    <dbReference type="NCBI Taxonomy" id="29760"/>
    <lineage>
        <taxon>Eukaryota</taxon>
        <taxon>Viridiplantae</taxon>
        <taxon>Streptophyta</taxon>
        <taxon>Embryophyta</taxon>
        <taxon>Tracheophyta</taxon>
        <taxon>Spermatophyta</taxon>
        <taxon>Magnoliopsida</taxon>
        <taxon>eudicotyledons</taxon>
        <taxon>Gunneridae</taxon>
        <taxon>Pentapetalae</taxon>
        <taxon>rosids</taxon>
        <taxon>Vitales</taxon>
        <taxon>Vitaceae</taxon>
        <taxon>Viteae</taxon>
        <taxon>Vitis</taxon>
    </lineage>
</organism>
<dbReference type="PANTHER" id="PTHR11439:SF463">
    <property type="entry name" value="REVERSE TRANSCRIPTASE TY1_COPIA-TYPE DOMAIN-CONTAINING PROTEIN"/>
    <property type="match status" value="1"/>
</dbReference>
<dbReference type="Proteomes" id="UP000288805">
    <property type="component" value="Unassembled WGS sequence"/>
</dbReference>
<dbReference type="CDD" id="cd09272">
    <property type="entry name" value="RNase_HI_RT_Ty1"/>
    <property type="match status" value="1"/>
</dbReference>
<dbReference type="AlphaFoldDB" id="A0A438D9X4"/>
<reference evidence="1 2" key="1">
    <citation type="journal article" date="2018" name="PLoS Genet.">
        <title>Population sequencing reveals clonal diversity and ancestral inbreeding in the grapevine cultivar Chardonnay.</title>
        <authorList>
            <person name="Roach M.J."/>
            <person name="Johnson D.L."/>
            <person name="Bohlmann J."/>
            <person name="van Vuuren H.J."/>
            <person name="Jones S.J."/>
            <person name="Pretorius I.S."/>
            <person name="Schmidt S.A."/>
            <person name="Borneman A.R."/>
        </authorList>
    </citation>
    <scope>NUCLEOTIDE SEQUENCE [LARGE SCALE GENOMIC DNA]</scope>
    <source>
        <strain evidence="2">cv. Chardonnay</strain>
        <tissue evidence="1">Leaf</tissue>
    </source>
</reference>